<reference evidence="1 2" key="1">
    <citation type="submission" date="2020-08" db="EMBL/GenBank/DDBJ databases">
        <authorList>
            <person name="Liu C."/>
            <person name="Sun Q."/>
        </authorList>
    </citation>
    <scope>NUCLEOTIDE SEQUENCE [LARGE SCALE GENOMIC DNA]</scope>
    <source>
        <strain evidence="1 2">NSJ-18</strain>
    </source>
</reference>
<evidence type="ECO:0008006" key="3">
    <source>
        <dbReference type="Google" id="ProtNLM"/>
    </source>
</evidence>
<proteinExistence type="predicted"/>
<evidence type="ECO:0000313" key="1">
    <source>
        <dbReference type="EMBL" id="MBC5995829.1"/>
    </source>
</evidence>
<name>A0ABR7JLM3_9FIRM</name>
<sequence>MKLRKSGIIICLVLMGSIILTKSGWVSNTYAAIKELLDPSDTVVNHFEGGVDIEIEENFDEEGAKNWDGTPFVKEVKVKNNSKTPALIRVSIVPTWLDEDNKPWAGDINAIVLNKNIVSNSNEEGWMDGRDGYFYYTKVLDTGAYTNKTIIDKVSFDINKIPENQRDIYKNKKLIVNVKSEAVEATQNAYNASWIQISEGKTNQNVITMLESLCK</sequence>
<keyword evidence="2" id="KW-1185">Reference proteome</keyword>
<dbReference type="EMBL" id="JACRWE010000002">
    <property type="protein sequence ID" value="MBC5995829.1"/>
    <property type="molecule type" value="Genomic_DNA"/>
</dbReference>
<dbReference type="RefSeq" id="WP_153923714.1">
    <property type="nucleotide sequence ID" value="NZ_JACRWE010000002.1"/>
</dbReference>
<organism evidence="1 2">
    <name type="scientific">Romboutsia faecis</name>
    <dbReference type="NCBI Taxonomy" id="2764597"/>
    <lineage>
        <taxon>Bacteria</taxon>
        <taxon>Bacillati</taxon>
        <taxon>Bacillota</taxon>
        <taxon>Clostridia</taxon>
        <taxon>Peptostreptococcales</taxon>
        <taxon>Peptostreptococcaceae</taxon>
        <taxon>Romboutsia</taxon>
    </lineage>
</organism>
<protein>
    <recommendedName>
        <fullName evidence="3">Alternate signal-mediated exported protein, CPF_0494 family</fullName>
    </recommendedName>
</protein>
<evidence type="ECO:0000313" key="2">
    <source>
        <dbReference type="Proteomes" id="UP000609849"/>
    </source>
</evidence>
<accession>A0ABR7JLM3</accession>
<dbReference type="Proteomes" id="UP000609849">
    <property type="component" value="Unassembled WGS sequence"/>
</dbReference>
<gene>
    <name evidence="1" type="ORF">H8923_03585</name>
</gene>
<comment type="caution">
    <text evidence="1">The sequence shown here is derived from an EMBL/GenBank/DDBJ whole genome shotgun (WGS) entry which is preliminary data.</text>
</comment>